<sequence>MFERIVVGVDGSEGGLEALKLAIGLQKIHDSELLLLSVYLEHTMWEASVSYVNTELTGSTHSALQEYAREVARQCKEFAQAQGVEKVRSFYMGGGPARTIVKFCEDHDAQLIVLGSRGISASERYMLGSVSHKVTNTSTRPVLIV</sequence>
<evidence type="ECO:0000259" key="2">
    <source>
        <dbReference type="Pfam" id="PF00582"/>
    </source>
</evidence>
<dbReference type="Gene3D" id="3.40.50.620">
    <property type="entry name" value="HUPs"/>
    <property type="match status" value="1"/>
</dbReference>
<dbReference type="Proteomes" id="UP000250079">
    <property type="component" value="Chromosome"/>
</dbReference>
<evidence type="ECO:0000313" key="4">
    <source>
        <dbReference type="Proteomes" id="UP000250079"/>
    </source>
</evidence>
<dbReference type="AlphaFoldDB" id="A0A2Z2NQ42"/>
<name>A0A2Z2NQ42_9GAMM</name>
<proteinExistence type="inferred from homology"/>
<reference evidence="3 4" key="1">
    <citation type="submission" date="2016-12" db="EMBL/GenBank/DDBJ databases">
        <authorList>
            <person name="Song W.-J."/>
            <person name="Kurnit D.M."/>
        </authorList>
    </citation>
    <scope>NUCLEOTIDE SEQUENCE [LARGE SCALE GENOMIC DNA]</scope>
    <source>
        <strain evidence="3 4">IMCC3135</strain>
    </source>
</reference>
<dbReference type="PRINTS" id="PR01438">
    <property type="entry name" value="UNVRSLSTRESS"/>
</dbReference>
<dbReference type="SUPFAM" id="SSF52402">
    <property type="entry name" value="Adenine nucleotide alpha hydrolases-like"/>
    <property type="match status" value="1"/>
</dbReference>
<feature type="domain" description="UspA" evidence="2">
    <location>
        <begin position="1"/>
        <end position="145"/>
    </location>
</feature>
<dbReference type="PANTHER" id="PTHR46268">
    <property type="entry name" value="STRESS RESPONSE PROTEIN NHAX"/>
    <property type="match status" value="1"/>
</dbReference>
<gene>
    <name evidence="3" type="primary">teaD_1</name>
    <name evidence="3" type="ORF">IMCC3135_09885</name>
</gene>
<dbReference type="InterPro" id="IPR006016">
    <property type="entry name" value="UspA"/>
</dbReference>
<dbReference type="EMBL" id="CP018632">
    <property type="protein sequence ID" value="ASJ72071.1"/>
    <property type="molecule type" value="Genomic_DNA"/>
</dbReference>
<protein>
    <submittedName>
        <fullName evidence="3">TRAP-T-associated universal stress protein TeaD</fullName>
    </submittedName>
</protein>
<comment type="similarity">
    <text evidence="1">Belongs to the universal stress protein A family.</text>
</comment>
<accession>A0A2Z2NQ42</accession>
<dbReference type="InterPro" id="IPR014729">
    <property type="entry name" value="Rossmann-like_a/b/a_fold"/>
</dbReference>
<dbReference type="Pfam" id="PF00582">
    <property type="entry name" value="Usp"/>
    <property type="match status" value="1"/>
</dbReference>
<dbReference type="OrthoDB" id="5795499at2"/>
<dbReference type="KEGG" id="gai:IMCC3135_09885"/>
<dbReference type="InterPro" id="IPR006015">
    <property type="entry name" value="Universal_stress_UspA"/>
</dbReference>
<dbReference type="CDD" id="cd00293">
    <property type="entry name" value="USP-like"/>
    <property type="match status" value="1"/>
</dbReference>
<organism evidence="3 4">
    <name type="scientific">Granulosicoccus antarcticus IMCC3135</name>
    <dbReference type="NCBI Taxonomy" id="1192854"/>
    <lineage>
        <taxon>Bacteria</taxon>
        <taxon>Pseudomonadati</taxon>
        <taxon>Pseudomonadota</taxon>
        <taxon>Gammaproteobacteria</taxon>
        <taxon>Chromatiales</taxon>
        <taxon>Granulosicoccaceae</taxon>
        <taxon>Granulosicoccus</taxon>
    </lineage>
</organism>
<evidence type="ECO:0000313" key="3">
    <source>
        <dbReference type="EMBL" id="ASJ72071.1"/>
    </source>
</evidence>
<dbReference type="RefSeq" id="WP_088917427.1">
    <property type="nucleotide sequence ID" value="NZ_CP018632.1"/>
</dbReference>
<keyword evidence="4" id="KW-1185">Reference proteome</keyword>
<dbReference type="PANTHER" id="PTHR46268:SF6">
    <property type="entry name" value="UNIVERSAL STRESS PROTEIN UP12"/>
    <property type="match status" value="1"/>
</dbReference>
<evidence type="ECO:0000256" key="1">
    <source>
        <dbReference type="ARBA" id="ARBA00008791"/>
    </source>
</evidence>